<dbReference type="Proteomes" id="UP000054092">
    <property type="component" value="Unassembled WGS sequence"/>
</dbReference>
<dbReference type="AlphaFoldDB" id="A0A101HLT1"/>
<dbReference type="Pfam" id="PF10882">
    <property type="entry name" value="bPH_5"/>
    <property type="match status" value="1"/>
</dbReference>
<evidence type="ECO:0000313" key="3">
    <source>
        <dbReference type="EMBL" id="KUK78780.1"/>
    </source>
</evidence>
<accession>A0A101HLT1</accession>
<comment type="caution">
    <text evidence="3">The sequence shown here is derived from an EMBL/GenBank/DDBJ whole genome shotgun (WGS) entry which is preliminary data.</text>
</comment>
<dbReference type="PATRIC" id="fig|1184387.3.peg.24"/>
<evidence type="ECO:0000313" key="4">
    <source>
        <dbReference type="Proteomes" id="UP000054092"/>
    </source>
</evidence>
<name>A0A101HLT1_9BACT</name>
<keyword evidence="1" id="KW-1133">Transmembrane helix</keyword>
<gene>
    <name evidence="3" type="ORF">XD94_1639</name>
</gene>
<feature type="domain" description="Bacterial Pleckstrin homology" evidence="2">
    <location>
        <begin position="70"/>
        <end position="164"/>
    </location>
</feature>
<organism evidence="3 4">
    <name type="scientific">Mesotoga prima</name>
    <dbReference type="NCBI Taxonomy" id="1184387"/>
    <lineage>
        <taxon>Bacteria</taxon>
        <taxon>Thermotogati</taxon>
        <taxon>Thermotogota</taxon>
        <taxon>Thermotogae</taxon>
        <taxon>Kosmotogales</taxon>
        <taxon>Kosmotogaceae</taxon>
        <taxon>Mesotoga</taxon>
    </lineage>
</organism>
<dbReference type="EMBL" id="LGGP01000346">
    <property type="protein sequence ID" value="KUK78780.1"/>
    <property type="molecule type" value="Genomic_DNA"/>
</dbReference>
<feature type="transmembrane region" description="Helical" evidence="1">
    <location>
        <begin position="12"/>
        <end position="31"/>
    </location>
</feature>
<feature type="transmembrane region" description="Helical" evidence="1">
    <location>
        <begin position="43"/>
        <end position="64"/>
    </location>
</feature>
<reference evidence="4" key="1">
    <citation type="journal article" date="2015" name="MBio">
        <title>Genome-Resolved Metagenomic Analysis Reveals Roles for Candidate Phyla and Other Microbial Community Members in Biogeochemical Transformations in Oil Reservoirs.</title>
        <authorList>
            <person name="Hu P."/>
            <person name="Tom L."/>
            <person name="Singh A."/>
            <person name="Thomas B.C."/>
            <person name="Baker B.J."/>
            <person name="Piceno Y.M."/>
            <person name="Andersen G.L."/>
            <person name="Banfield J.F."/>
        </authorList>
    </citation>
    <scope>NUCLEOTIDE SEQUENCE [LARGE SCALE GENOMIC DNA]</scope>
</reference>
<dbReference type="InterPro" id="IPR027783">
    <property type="entry name" value="Bacterial_PH-related"/>
</dbReference>
<keyword evidence="1" id="KW-0812">Transmembrane</keyword>
<keyword evidence="1" id="KW-0472">Membrane</keyword>
<protein>
    <recommendedName>
        <fullName evidence="2">Bacterial Pleckstrin homology domain-containing protein</fullName>
    </recommendedName>
</protein>
<evidence type="ECO:0000259" key="2">
    <source>
        <dbReference type="Pfam" id="PF10882"/>
    </source>
</evidence>
<sequence length="169" mass="18892">METVVFKFSLPTSAIMLNIGIVVFVAVIFVFSLFKTKGWQKTLSLIITGGLFVFFIFIFLIFPFTNAVKCDGESVVLNALPFGRKTIAIDSAEIVGIIDLTEERDFEPTVRTNGASTGLYKVGWFRLRNGSKAFIMTARPEVFVMKSEETYYLISPDELQEFASVISSN</sequence>
<evidence type="ECO:0000256" key="1">
    <source>
        <dbReference type="SAM" id="Phobius"/>
    </source>
</evidence>
<proteinExistence type="predicted"/>